<accession>A0A2U3ANT9</accession>
<dbReference type="RefSeq" id="WP_109305225.1">
    <property type="nucleotide sequence ID" value="NZ_BJUF01000036.1"/>
</dbReference>
<evidence type="ECO:0008006" key="4">
    <source>
        <dbReference type="Google" id="ProtNLM"/>
    </source>
</evidence>
<proteinExistence type="predicted"/>
<gene>
    <name evidence="2" type="ORF">DEX24_04555</name>
</gene>
<evidence type="ECO:0000256" key="1">
    <source>
        <dbReference type="SAM" id="Phobius"/>
    </source>
</evidence>
<dbReference type="Proteomes" id="UP000245938">
    <property type="component" value="Unassembled WGS sequence"/>
</dbReference>
<comment type="caution">
    <text evidence="2">The sequence shown here is derived from an EMBL/GenBank/DDBJ whole genome shotgun (WGS) entry which is preliminary data.</text>
</comment>
<reference evidence="2 3" key="1">
    <citation type="submission" date="2018-05" db="EMBL/GenBank/DDBJ databases">
        <title>Kurthia sibirica genome sequence.</title>
        <authorList>
            <person name="Maclea K.S."/>
            <person name="Goen A.E."/>
        </authorList>
    </citation>
    <scope>NUCLEOTIDE SEQUENCE [LARGE SCALE GENOMIC DNA]</scope>
    <source>
        <strain evidence="2 3">ATCC 49154</strain>
    </source>
</reference>
<keyword evidence="1" id="KW-0812">Transmembrane</keyword>
<keyword evidence="1" id="KW-0472">Membrane</keyword>
<dbReference type="OrthoDB" id="2453019at2"/>
<sequence>MNIINIILAVFIILAVVSYLYFKTKQFRTALPIRKKWYQNRAGQSLGAFVMLFGINQIVLYQSAITIIVCIIFIALGSLTIAHYSKRVKHYGQFIKEEAALNQ</sequence>
<dbReference type="AlphaFoldDB" id="A0A2U3ANT9"/>
<feature type="transmembrane region" description="Helical" evidence="1">
    <location>
        <begin position="65"/>
        <end position="84"/>
    </location>
</feature>
<dbReference type="InterPro" id="IPR025618">
    <property type="entry name" value="YtpI"/>
</dbReference>
<dbReference type="EMBL" id="QFVR01000004">
    <property type="protein sequence ID" value="PWI26202.1"/>
    <property type="molecule type" value="Genomic_DNA"/>
</dbReference>
<evidence type="ECO:0000313" key="3">
    <source>
        <dbReference type="Proteomes" id="UP000245938"/>
    </source>
</evidence>
<feature type="transmembrane region" description="Helical" evidence="1">
    <location>
        <begin position="42"/>
        <end position="59"/>
    </location>
</feature>
<organism evidence="2 3">
    <name type="scientific">Kurthia sibirica</name>
    <dbReference type="NCBI Taxonomy" id="202750"/>
    <lineage>
        <taxon>Bacteria</taxon>
        <taxon>Bacillati</taxon>
        <taxon>Bacillota</taxon>
        <taxon>Bacilli</taxon>
        <taxon>Bacillales</taxon>
        <taxon>Caryophanaceae</taxon>
        <taxon>Kurthia</taxon>
    </lineage>
</organism>
<name>A0A2U3ANT9_9BACL</name>
<evidence type="ECO:0000313" key="2">
    <source>
        <dbReference type="EMBL" id="PWI26202.1"/>
    </source>
</evidence>
<keyword evidence="1" id="KW-1133">Transmembrane helix</keyword>
<keyword evidence="3" id="KW-1185">Reference proteome</keyword>
<dbReference type="Pfam" id="PF14007">
    <property type="entry name" value="YtpI"/>
    <property type="match status" value="1"/>
</dbReference>
<protein>
    <recommendedName>
        <fullName evidence="4">YtpI-like protein</fullName>
    </recommendedName>
</protein>
<feature type="transmembrane region" description="Helical" evidence="1">
    <location>
        <begin position="6"/>
        <end position="22"/>
    </location>
</feature>